<organism evidence="2 3">
    <name type="scientific">Paenibacillus contaminans</name>
    <dbReference type="NCBI Taxonomy" id="450362"/>
    <lineage>
        <taxon>Bacteria</taxon>
        <taxon>Bacillati</taxon>
        <taxon>Bacillota</taxon>
        <taxon>Bacilli</taxon>
        <taxon>Bacillales</taxon>
        <taxon>Paenibacillaceae</taxon>
        <taxon>Paenibacillus</taxon>
    </lineage>
</organism>
<dbReference type="EMBL" id="QMFB01000004">
    <property type="protein sequence ID" value="RAV21551.1"/>
    <property type="molecule type" value="Genomic_DNA"/>
</dbReference>
<dbReference type="OrthoDB" id="160199at2"/>
<evidence type="ECO:0000313" key="3">
    <source>
        <dbReference type="Proteomes" id="UP000250369"/>
    </source>
</evidence>
<comment type="caution">
    <text evidence="2">The sequence shown here is derived from an EMBL/GenBank/DDBJ whole genome shotgun (WGS) entry which is preliminary data.</text>
</comment>
<name>A0A329MNM6_9BACL</name>
<accession>A0A329MNM6</accession>
<protein>
    <recommendedName>
        <fullName evidence="1">FAS1-like dehydratase domain-containing protein</fullName>
    </recommendedName>
</protein>
<keyword evidence="3" id="KW-1185">Reference proteome</keyword>
<dbReference type="SUPFAM" id="SSF54637">
    <property type="entry name" value="Thioesterase/thiol ester dehydrase-isomerase"/>
    <property type="match status" value="1"/>
</dbReference>
<dbReference type="InterPro" id="IPR039569">
    <property type="entry name" value="FAS1-like_DH_region"/>
</dbReference>
<dbReference type="RefSeq" id="WP_113030642.1">
    <property type="nucleotide sequence ID" value="NZ_QMFB01000004.1"/>
</dbReference>
<dbReference type="InterPro" id="IPR029069">
    <property type="entry name" value="HotDog_dom_sf"/>
</dbReference>
<dbReference type="Gene3D" id="3.10.129.10">
    <property type="entry name" value="Hotdog Thioesterase"/>
    <property type="match status" value="1"/>
</dbReference>
<dbReference type="Proteomes" id="UP000250369">
    <property type="component" value="Unassembled WGS sequence"/>
</dbReference>
<feature type="domain" description="FAS1-like dehydratase" evidence="1">
    <location>
        <begin position="32"/>
        <end position="114"/>
    </location>
</feature>
<proteinExistence type="predicted"/>
<dbReference type="Pfam" id="PF13452">
    <property type="entry name" value="FAS1_DH_region"/>
    <property type="match status" value="1"/>
</dbReference>
<evidence type="ECO:0000259" key="1">
    <source>
        <dbReference type="Pfam" id="PF13452"/>
    </source>
</evidence>
<sequence>MNSIRFQVHLSEDSIIQYATRIEAPLQRIGGALIAPSTMPITFWKIADAPWLDMPEPLIHGKQQFHYGAPLTAGMDLDCDLSLTKVETKAGRQGALTLYTHSLTCSCAGKHIVTVETVLISVGDKS</sequence>
<evidence type="ECO:0000313" key="2">
    <source>
        <dbReference type="EMBL" id="RAV21551.1"/>
    </source>
</evidence>
<dbReference type="AlphaFoldDB" id="A0A329MNM6"/>
<reference evidence="2 3" key="1">
    <citation type="journal article" date="2009" name="Int. J. Syst. Evol. Microbiol.">
        <title>Paenibacillus contaminans sp. nov., isolated from a contaminated laboratory plate.</title>
        <authorList>
            <person name="Chou J.H."/>
            <person name="Lee J.H."/>
            <person name="Lin M.C."/>
            <person name="Chang P.S."/>
            <person name="Arun A.B."/>
            <person name="Young C.C."/>
            <person name="Chen W.M."/>
        </authorList>
    </citation>
    <scope>NUCLEOTIDE SEQUENCE [LARGE SCALE GENOMIC DNA]</scope>
    <source>
        <strain evidence="2 3">CKOBP-6</strain>
    </source>
</reference>
<gene>
    <name evidence="2" type="ORF">DQG23_09805</name>
</gene>